<comment type="caution">
    <text evidence="1">The sequence shown here is derived from an EMBL/GenBank/DDBJ whole genome shotgun (WGS) entry which is preliminary data.</text>
</comment>
<protein>
    <submittedName>
        <fullName evidence="1">Uncharacterized protein</fullName>
    </submittedName>
</protein>
<keyword evidence="2" id="KW-1185">Reference proteome</keyword>
<gene>
    <name evidence="1" type="ORF">HMPREF0557_00441</name>
</gene>
<dbReference type="Proteomes" id="UP000003597">
    <property type="component" value="Unassembled WGS sequence"/>
</dbReference>
<sequence>MEAHSKMKGQVYSQNSFIFIVLLELINILDKKSHISCVFIANSAKLKVIN</sequence>
<proteinExistence type="predicted"/>
<accession>A0AB72ZC85</accession>
<reference evidence="1 2" key="1">
    <citation type="submission" date="2011-08" db="EMBL/GenBank/DDBJ databases">
        <authorList>
            <person name="Weinstock G."/>
            <person name="Sodergren E."/>
            <person name="Clifton S."/>
            <person name="Fulton L."/>
            <person name="Fulton B."/>
            <person name="Courtney L."/>
            <person name="Fronick C."/>
            <person name="Harrison M."/>
            <person name="Strong C."/>
            <person name="Farmer C."/>
            <person name="Delahaunty K."/>
            <person name="Markovic C."/>
            <person name="Hall O."/>
            <person name="Minx P."/>
            <person name="Tomlinson C."/>
            <person name="Mitreva M."/>
            <person name="Hou S."/>
            <person name="Chen J."/>
            <person name="Wollam A."/>
            <person name="Pepin K.H."/>
            <person name="Johnson M."/>
            <person name="Bhonagiri V."/>
            <person name="Zhang X."/>
            <person name="Suruliraj S."/>
            <person name="Warren W."/>
            <person name="Chinwalla A."/>
            <person name="Mardis E.R."/>
            <person name="Wilson R.K."/>
        </authorList>
    </citation>
    <scope>NUCLEOTIDE SEQUENCE [LARGE SCALE GENOMIC DNA]</scope>
    <source>
        <strain evidence="1 2">ATCC 33091</strain>
    </source>
</reference>
<dbReference type="EMBL" id="AGCN01000013">
    <property type="protein sequence ID" value="EHN62472.1"/>
    <property type="molecule type" value="Genomic_DNA"/>
</dbReference>
<evidence type="ECO:0000313" key="1">
    <source>
        <dbReference type="EMBL" id="EHN62472.1"/>
    </source>
</evidence>
<evidence type="ECO:0000313" key="2">
    <source>
        <dbReference type="Proteomes" id="UP000003597"/>
    </source>
</evidence>
<dbReference type="AlphaFoldDB" id="A0AB72ZC85"/>
<name>A0AB72ZC85_LISIO</name>
<organism evidence="1 2">
    <name type="scientific">Listeria innocua ATCC 33091</name>
    <dbReference type="NCBI Taxonomy" id="1002366"/>
    <lineage>
        <taxon>Bacteria</taxon>
        <taxon>Bacillati</taxon>
        <taxon>Bacillota</taxon>
        <taxon>Bacilli</taxon>
        <taxon>Bacillales</taxon>
        <taxon>Listeriaceae</taxon>
        <taxon>Listeria</taxon>
    </lineage>
</organism>